<evidence type="ECO:0000313" key="2">
    <source>
        <dbReference type="EMBL" id="QOZ59398.1"/>
    </source>
</evidence>
<reference evidence="2 3" key="2">
    <citation type="submission" date="2018-06" db="EMBL/GenBank/DDBJ databases">
        <title>Comparative genomics of rhizobia nodulating Arachis hypogaea in China.</title>
        <authorList>
            <person name="Li Y."/>
        </authorList>
    </citation>
    <scope>NUCLEOTIDE SEQUENCE [LARGE SCALE GENOMIC DNA]</scope>
    <source>
        <strain evidence="2 3">CCBAU 51658</strain>
    </source>
</reference>
<protein>
    <submittedName>
        <fullName evidence="1">Uncharacterized protein</fullName>
    </submittedName>
</protein>
<gene>
    <name evidence="1" type="ORF">GCM10010987_78940</name>
    <name evidence="2" type="ORF">XH86_12145</name>
</gene>
<accession>A0AA87WCJ0</accession>
<name>A0AA87WCJ0_9BRAD</name>
<organism evidence="1 4">
    <name type="scientific">Bradyrhizobium guangdongense</name>
    <dbReference type="NCBI Taxonomy" id="1325090"/>
    <lineage>
        <taxon>Bacteria</taxon>
        <taxon>Pseudomonadati</taxon>
        <taxon>Pseudomonadota</taxon>
        <taxon>Alphaproteobacteria</taxon>
        <taxon>Hyphomicrobiales</taxon>
        <taxon>Nitrobacteraceae</taxon>
        <taxon>Bradyrhizobium</taxon>
    </lineage>
</organism>
<dbReference type="AlphaFoldDB" id="A0AA87WCJ0"/>
<dbReference type="EMBL" id="CP030057">
    <property type="protein sequence ID" value="QOZ59398.1"/>
    <property type="molecule type" value="Genomic_DNA"/>
</dbReference>
<dbReference type="Proteomes" id="UP000625079">
    <property type="component" value="Unassembled WGS sequence"/>
</dbReference>
<sequence>MSDANAGFQRVPQETAAMLGYDIETLGQAQPVRLDRALALRIEIDRLQVGNSRCAGNRAIGGGAIGVPAGSLISEHGQQNPA</sequence>
<evidence type="ECO:0000313" key="1">
    <source>
        <dbReference type="EMBL" id="GGI34347.1"/>
    </source>
</evidence>
<dbReference type="Proteomes" id="UP000593880">
    <property type="component" value="Chromosome"/>
</dbReference>
<evidence type="ECO:0000313" key="3">
    <source>
        <dbReference type="Proteomes" id="UP000593880"/>
    </source>
</evidence>
<proteinExistence type="predicted"/>
<keyword evidence="3" id="KW-1185">Reference proteome</keyword>
<reference evidence="1" key="1">
    <citation type="journal article" date="2014" name="Int. J. Syst. Evol. Microbiol.">
        <title>Complete genome sequence of Corynebacterium casei LMG S-19264T (=DSM 44701T), isolated from a smear-ripened cheese.</title>
        <authorList>
            <consortium name="US DOE Joint Genome Institute (JGI-PGF)"/>
            <person name="Walter F."/>
            <person name="Albersmeier A."/>
            <person name="Kalinowski J."/>
            <person name="Ruckert C."/>
        </authorList>
    </citation>
    <scope>NUCLEOTIDE SEQUENCE</scope>
    <source>
        <strain evidence="1">CGMCC 1.15034</strain>
    </source>
</reference>
<evidence type="ECO:0000313" key="4">
    <source>
        <dbReference type="Proteomes" id="UP000625079"/>
    </source>
</evidence>
<dbReference type="EMBL" id="BMHC01000042">
    <property type="protein sequence ID" value="GGI34347.1"/>
    <property type="molecule type" value="Genomic_DNA"/>
</dbReference>
<reference evidence="1" key="3">
    <citation type="submission" date="2022-12" db="EMBL/GenBank/DDBJ databases">
        <authorList>
            <person name="Sun Q."/>
            <person name="Zhou Y."/>
        </authorList>
    </citation>
    <scope>NUCLEOTIDE SEQUENCE</scope>
    <source>
        <strain evidence="1">CGMCC 1.15034</strain>
    </source>
</reference>